<dbReference type="OrthoDB" id="9811748at2"/>
<dbReference type="CDD" id="cd00387">
    <property type="entry name" value="Ribosomal_L7_L12"/>
    <property type="match status" value="1"/>
</dbReference>
<evidence type="ECO:0000259" key="6">
    <source>
        <dbReference type="Pfam" id="PF16320"/>
    </source>
</evidence>
<organism evidence="7 8">
    <name type="scientific">Symmachiella dynata</name>
    <dbReference type="NCBI Taxonomy" id="2527995"/>
    <lineage>
        <taxon>Bacteria</taxon>
        <taxon>Pseudomonadati</taxon>
        <taxon>Planctomycetota</taxon>
        <taxon>Planctomycetia</taxon>
        <taxon>Planctomycetales</taxon>
        <taxon>Planctomycetaceae</taxon>
        <taxon>Symmachiella</taxon>
    </lineage>
</organism>
<dbReference type="KEGG" id="sdyn:Mal52_54370"/>
<accession>A0A517ZWR4</accession>
<dbReference type="HAMAP" id="MF_00368">
    <property type="entry name" value="Ribosomal_bL12"/>
    <property type="match status" value="1"/>
</dbReference>
<dbReference type="FunFam" id="3.30.1390.10:FF:000001">
    <property type="entry name" value="50S ribosomal protein L7/L12"/>
    <property type="match status" value="1"/>
</dbReference>
<evidence type="ECO:0000259" key="5">
    <source>
        <dbReference type="Pfam" id="PF00542"/>
    </source>
</evidence>
<dbReference type="Pfam" id="PF00542">
    <property type="entry name" value="Ribosomal_L12"/>
    <property type="match status" value="1"/>
</dbReference>
<dbReference type="InterPro" id="IPR013823">
    <property type="entry name" value="Ribosomal_bL12_C"/>
</dbReference>
<evidence type="ECO:0000256" key="1">
    <source>
        <dbReference type="ARBA" id="ARBA00007197"/>
    </source>
</evidence>
<dbReference type="RefSeq" id="WP_145379492.1">
    <property type="nucleotide sequence ID" value="NZ_CAXBED010000194.1"/>
</dbReference>
<dbReference type="AlphaFoldDB" id="A0A517ZWR4"/>
<dbReference type="EMBL" id="CP036276">
    <property type="protein sequence ID" value="QDU46914.1"/>
    <property type="molecule type" value="Genomic_DNA"/>
</dbReference>
<dbReference type="SUPFAM" id="SSF54736">
    <property type="entry name" value="ClpS-like"/>
    <property type="match status" value="1"/>
</dbReference>
<dbReference type="Gene3D" id="1.20.5.710">
    <property type="entry name" value="Single helix bin"/>
    <property type="match status" value="1"/>
</dbReference>
<dbReference type="GO" id="GO:0022625">
    <property type="term" value="C:cytosolic large ribosomal subunit"/>
    <property type="evidence" value="ECO:0007669"/>
    <property type="project" value="TreeGrafter"/>
</dbReference>
<dbReference type="PANTHER" id="PTHR45987:SF4">
    <property type="entry name" value="LARGE RIBOSOMAL SUBUNIT PROTEIN BL12M"/>
    <property type="match status" value="1"/>
</dbReference>
<dbReference type="GO" id="GO:0006412">
    <property type="term" value="P:translation"/>
    <property type="evidence" value="ECO:0007669"/>
    <property type="project" value="UniProtKB-UniRule"/>
</dbReference>
<protein>
    <recommendedName>
        <fullName evidence="4">Large ribosomal subunit protein bL12</fullName>
    </recommendedName>
</protein>
<evidence type="ECO:0000256" key="3">
    <source>
        <dbReference type="ARBA" id="ARBA00023274"/>
    </source>
</evidence>
<proteinExistence type="inferred from homology"/>
<evidence type="ECO:0000313" key="8">
    <source>
        <dbReference type="Proteomes" id="UP000319383"/>
    </source>
</evidence>
<dbReference type="Pfam" id="PF16320">
    <property type="entry name" value="Ribosomal_L12_N"/>
    <property type="match status" value="1"/>
</dbReference>
<dbReference type="Proteomes" id="UP000319383">
    <property type="component" value="Chromosome"/>
</dbReference>
<evidence type="ECO:0000256" key="4">
    <source>
        <dbReference type="HAMAP-Rule" id="MF_00368"/>
    </source>
</evidence>
<dbReference type="NCBIfam" id="TIGR00855">
    <property type="entry name" value="L12"/>
    <property type="match status" value="1"/>
</dbReference>
<dbReference type="Gene3D" id="3.30.1390.10">
    <property type="match status" value="1"/>
</dbReference>
<dbReference type="InterPro" id="IPR000206">
    <property type="entry name" value="Ribosomal_bL12"/>
</dbReference>
<keyword evidence="3 4" id="KW-0687">Ribonucleoprotein</keyword>
<dbReference type="GO" id="GO:0003729">
    <property type="term" value="F:mRNA binding"/>
    <property type="evidence" value="ECO:0007669"/>
    <property type="project" value="TreeGrafter"/>
</dbReference>
<evidence type="ECO:0000313" key="7">
    <source>
        <dbReference type="EMBL" id="QDU46914.1"/>
    </source>
</evidence>
<gene>
    <name evidence="4 7" type="primary">rplL</name>
    <name evidence="7" type="ORF">Mal52_54370</name>
</gene>
<dbReference type="PANTHER" id="PTHR45987">
    <property type="entry name" value="39S RIBOSOMAL PROTEIN L12"/>
    <property type="match status" value="1"/>
</dbReference>
<dbReference type="InterPro" id="IPR008932">
    <property type="entry name" value="Ribosomal_bL12_oligo"/>
</dbReference>
<keyword evidence="8" id="KW-1185">Reference proteome</keyword>
<dbReference type="GO" id="GO:0003735">
    <property type="term" value="F:structural constituent of ribosome"/>
    <property type="evidence" value="ECO:0007669"/>
    <property type="project" value="InterPro"/>
</dbReference>
<reference evidence="7 8" key="1">
    <citation type="submission" date="2019-02" db="EMBL/GenBank/DDBJ databases">
        <title>Deep-cultivation of Planctomycetes and their phenomic and genomic characterization uncovers novel biology.</title>
        <authorList>
            <person name="Wiegand S."/>
            <person name="Jogler M."/>
            <person name="Boedeker C."/>
            <person name="Pinto D."/>
            <person name="Vollmers J."/>
            <person name="Rivas-Marin E."/>
            <person name="Kohn T."/>
            <person name="Peeters S.H."/>
            <person name="Heuer A."/>
            <person name="Rast P."/>
            <person name="Oberbeckmann S."/>
            <person name="Bunk B."/>
            <person name="Jeske O."/>
            <person name="Meyerdierks A."/>
            <person name="Storesund J.E."/>
            <person name="Kallscheuer N."/>
            <person name="Luecker S."/>
            <person name="Lage O.M."/>
            <person name="Pohl T."/>
            <person name="Merkel B.J."/>
            <person name="Hornburger P."/>
            <person name="Mueller R.-W."/>
            <person name="Bruemmer F."/>
            <person name="Labrenz M."/>
            <person name="Spormann A.M."/>
            <person name="Op den Camp H."/>
            <person name="Overmann J."/>
            <person name="Amann R."/>
            <person name="Jetten M.S.M."/>
            <person name="Mascher T."/>
            <person name="Medema M.H."/>
            <person name="Devos D.P."/>
            <person name="Kaster A.-K."/>
            <person name="Ovreas L."/>
            <person name="Rohde M."/>
            <person name="Galperin M.Y."/>
            <person name="Jogler C."/>
        </authorList>
    </citation>
    <scope>NUCLEOTIDE SEQUENCE [LARGE SCALE GENOMIC DNA]</scope>
    <source>
        <strain evidence="7 8">Mal52</strain>
    </source>
</reference>
<dbReference type="SUPFAM" id="SSF48300">
    <property type="entry name" value="Ribosomal protein L7/12, oligomerisation (N-terminal) domain"/>
    <property type="match status" value="1"/>
</dbReference>
<dbReference type="InterPro" id="IPR036235">
    <property type="entry name" value="Ribosomal_bL12_oligo_N_sf"/>
</dbReference>
<comment type="similarity">
    <text evidence="1 4">Belongs to the bacterial ribosomal protein bL12 family.</text>
</comment>
<name>A0A517ZWR4_9PLAN</name>
<feature type="domain" description="Large ribosomal subunit protein bL12 oligomerization" evidence="6">
    <location>
        <begin position="15"/>
        <end position="60"/>
    </location>
</feature>
<comment type="function">
    <text evidence="4">Forms part of the ribosomal stalk which helps the ribosome interact with GTP-bound translation factors. Is thus essential for accurate translation.</text>
</comment>
<dbReference type="InterPro" id="IPR014719">
    <property type="entry name" value="Ribosomal_bL12_C/ClpS-like"/>
</dbReference>
<comment type="subunit">
    <text evidence="4">Homodimer. Part of the ribosomal stalk of the 50S ribosomal subunit. Forms a multimeric L10(L12)X complex, where L10 forms an elongated spine to which 2 to 4 L12 dimers bind in a sequential fashion. Binds GTP-bound translation factors.</text>
</comment>
<keyword evidence="2 4" id="KW-0689">Ribosomal protein</keyword>
<evidence type="ECO:0000256" key="2">
    <source>
        <dbReference type="ARBA" id="ARBA00022980"/>
    </source>
</evidence>
<sequence length="135" mass="13776">MATADVIEYDEPTVELGDKIAGLTLLEAKKLADYLKDHHGIEPAGGGVVVAASGGDGGGGEAAAEQTEFTCMITGFGDSKIPVIKVVRAATGLGLKEAKELVENAPKPLKEGVSKEDAEKLKAEVEAAGGTAEIK</sequence>
<feature type="domain" description="Large ribosomal subunit protein bL12 C-terminal" evidence="5">
    <location>
        <begin position="69"/>
        <end position="135"/>
    </location>
</feature>